<dbReference type="GO" id="GO:0005789">
    <property type="term" value="C:endoplasmic reticulum membrane"/>
    <property type="evidence" value="ECO:0007669"/>
    <property type="project" value="UniProtKB-SubCell"/>
</dbReference>
<dbReference type="PANTHER" id="PTHR31650">
    <property type="entry name" value="O-ACYLTRANSFERASE (WSD1-LIKE) FAMILY PROTEIN"/>
    <property type="match status" value="1"/>
</dbReference>
<evidence type="ECO:0000256" key="15">
    <source>
        <dbReference type="SAM" id="MobiDB-lite"/>
    </source>
</evidence>
<evidence type="ECO:0008006" key="20">
    <source>
        <dbReference type="Google" id="ProtNLM"/>
    </source>
</evidence>
<evidence type="ECO:0000259" key="17">
    <source>
        <dbReference type="Pfam" id="PF06974"/>
    </source>
</evidence>
<dbReference type="GO" id="GO:0019432">
    <property type="term" value="P:triglyceride biosynthetic process"/>
    <property type="evidence" value="ECO:0007669"/>
    <property type="project" value="TreeGrafter"/>
</dbReference>
<evidence type="ECO:0000256" key="14">
    <source>
        <dbReference type="ARBA" id="ARBA00048109"/>
    </source>
</evidence>
<evidence type="ECO:0000256" key="10">
    <source>
        <dbReference type="ARBA" id="ARBA00023136"/>
    </source>
</evidence>
<evidence type="ECO:0000256" key="8">
    <source>
        <dbReference type="ARBA" id="ARBA00022824"/>
    </source>
</evidence>
<evidence type="ECO:0000256" key="2">
    <source>
        <dbReference type="ARBA" id="ARBA00004389"/>
    </source>
</evidence>
<comment type="catalytic activity">
    <reaction evidence="14">
        <text>an acyl-CoA + a 1,2-diacyl-sn-glycerol = a triacyl-sn-glycerol + CoA</text>
        <dbReference type="Rhea" id="RHEA:10868"/>
        <dbReference type="ChEBI" id="CHEBI:17815"/>
        <dbReference type="ChEBI" id="CHEBI:57287"/>
        <dbReference type="ChEBI" id="CHEBI:58342"/>
        <dbReference type="ChEBI" id="CHEBI:64615"/>
        <dbReference type="EC" id="2.3.1.20"/>
    </reaction>
</comment>
<evidence type="ECO:0000256" key="9">
    <source>
        <dbReference type="ARBA" id="ARBA00022989"/>
    </source>
</evidence>
<dbReference type="GO" id="GO:0004144">
    <property type="term" value="F:diacylglycerol O-acyltransferase activity"/>
    <property type="evidence" value="ECO:0007669"/>
    <property type="project" value="UniProtKB-EC"/>
</dbReference>
<feature type="compositionally biased region" description="Basic and acidic residues" evidence="15">
    <location>
        <begin position="23"/>
        <end position="36"/>
    </location>
</feature>
<name>A0AA39DGD0_VITRO</name>
<comment type="caution">
    <text evidence="18">The sequence shown here is derived from an EMBL/GenBank/DDBJ whole genome shotgun (WGS) entry which is preliminary data.</text>
</comment>
<dbReference type="AlphaFoldDB" id="A0AA39DGD0"/>
<evidence type="ECO:0000256" key="13">
    <source>
        <dbReference type="ARBA" id="ARBA00047604"/>
    </source>
</evidence>
<reference evidence="18 19" key="1">
    <citation type="journal article" date="2023" name="BMC Biotechnol.">
        <title>Vitis rotundifolia cv Carlos genome sequencing.</title>
        <authorList>
            <person name="Huff M."/>
            <person name="Hulse-Kemp A."/>
            <person name="Scheffler B."/>
            <person name="Youngblood R."/>
            <person name="Simpson S."/>
            <person name="Babiker E."/>
            <person name="Staton M."/>
        </authorList>
    </citation>
    <scope>NUCLEOTIDE SEQUENCE [LARGE SCALE GENOMIC DNA]</scope>
    <source>
        <tissue evidence="18">Leaf</tissue>
    </source>
</reference>
<dbReference type="SUPFAM" id="SSF52777">
    <property type="entry name" value="CoA-dependent acyltransferases"/>
    <property type="match status" value="1"/>
</dbReference>
<comment type="pathway">
    <text evidence="4">Lipid metabolism.</text>
</comment>
<evidence type="ECO:0000256" key="7">
    <source>
        <dbReference type="ARBA" id="ARBA00022692"/>
    </source>
</evidence>
<evidence type="ECO:0000256" key="3">
    <source>
        <dbReference type="ARBA" id="ARBA00004771"/>
    </source>
</evidence>
<evidence type="ECO:0000256" key="1">
    <source>
        <dbReference type="ARBA" id="ARBA00004162"/>
    </source>
</evidence>
<evidence type="ECO:0000259" key="16">
    <source>
        <dbReference type="Pfam" id="PF03007"/>
    </source>
</evidence>
<dbReference type="Pfam" id="PF03007">
    <property type="entry name" value="WS_DGAT_cat"/>
    <property type="match status" value="1"/>
</dbReference>
<gene>
    <name evidence="18" type="ORF">PVL29_020189</name>
</gene>
<keyword evidence="7" id="KW-0812">Transmembrane</keyword>
<keyword evidence="11" id="KW-0012">Acyltransferase</keyword>
<proteinExistence type="inferred from homology"/>
<evidence type="ECO:0000256" key="6">
    <source>
        <dbReference type="ARBA" id="ARBA00022679"/>
    </source>
</evidence>
<comment type="catalytic activity">
    <reaction evidence="13">
        <text>a long chain fatty alcohol + a fatty acyl-CoA = a long-chain alcohol wax ester + CoA</text>
        <dbReference type="Rhea" id="RHEA:38443"/>
        <dbReference type="ChEBI" id="CHEBI:17135"/>
        <dbReference type="ChEBI" id="CHEBI:57287"/>
        <dbReference type="ChEBI" id="CHEBI:77636"/>
        <dbReference type="ChEBI" id="CHEBI:235323"/>
        <dbReference type="EC" id="2.3.1.75"/>
    </reaction>
</comment>
<feature type="domain" description="O-acyltransferase WSD1 C-terminal" evidence="17">
    <location>
        <begin position="319"/>
        <end position="432"/>
    </location>
</feature>
<sequence length="441" mass="49782">MEPVGDQDSRQQALRPIQTKRSAAREVEGDGKNPEDIKEEEEEGEALSPVGRIFHETCFNVYVIAIAGCKTRINVDVVKANLEHTLLKHPRFSSLQVKDVKKDGGMKWVPTKVDLDKQIIIPSLHHTISSPDKMVEDYISNLSKTYIDYSKPLWELHILNIKTSDAESVAVFRIHHSLGDGMSLMSLVLACSRQISNPKALPTLPVKKTSNPDPVNSGRIWWTIRLVWNTIIDVLMFLATTLFLKDTMTPLSNGWKKGGGHVPRRFVYRTVSLDDIKLIKNGMKTTINDVVMGVSLAGLSRYLNRRYGETKEDKGATQKKNNLPKNIRLRATLIMNIRPSPGIHVAAFLYHRVMNHTTMCFSNIVGPMEEIGFYGHPMAFLAPSVYGQPHGLMIHFQSYINKMTFVLSVDEEIIPDPNRLCDDLEESLKFIKDAVVARRLV</sequence>
<feature type="region of interest" description="Disordered" evidence="15">
    <location>
        <begin position="1"/>
        <end position="46"/>
    </location>
</feature>
<dbReference type="Pfam" id="PF06974">
    <property type="entry name" value="WS_DGAT_C"/>
    <property type="match status" value="1"/>
</dbReference>
<keyword evidence="5" id="KW-1003">Cell membrane</keyword>
<evidence type="ECO:0000256" key="5">
    <source>
        <dbReference type="ARBA" id="ARBA00022475"/>
    </source>
</evidence>
<comment type="subcellular location">
    <subcellularLocation>
        <location evidence="1">Cell membrane</location>
        <topology evidence="1">Single-pass membrane protein</topology>
    </subcellularLocation>
    <subcellularLocation>
        <location evidence="2">Endoplasmic reticulum membrane</location>
        <topology evidence="2">Single-pass membrane protein</topology>
    </subcellularLocation>
</comment>
<dbReference type="Proteomes" id="UP001168098">
    <property type="component" value="Unassembled WGS sequence"/>
</dbReference>
<dbReference type="GO" id="GO:0047196">
    <property type="term" value="F:long-chain-alcohol O-fatty-acyltransferase activity"/>
    <property type="evidence" value="ECO:0007669"/>
    <property type="project" value="UniProtKB-EC"/>
</dbReference>
<evidence type="ECO:0000256" key="11">
    <source>
        <dbReference type="ARBA" id="ARBA00023315"/>
    </source>
</evidence>
<evidence type="ECO:0000313" key="19">
    <source>
        <dbReference type="Proteomes" id="UP001168098"/>
    </source>
</evidence>
<evidence type="ECO:0000256" key="4">
    <source>
        <dbReference type="ARBA" id="ARBA00005189"/>
    </source>
</evidence>
<feature type="domain" description="O-acyltransferase WSD1-like N-terminal" evidence="16">
    <location>
        <begin position="79"/>
        <end position="291"/>
    </location>
</feature>
<keyword evidence="8" id="KW-0256">Endoplasmic reticulum</keyword>
<dbReference type="InterPro" id="IPR004255">
    <property type="entry name" value="O-acyltransferase_WSD1_N"/>
</dbReference>
<keyword evidence="6" id="KW-0808">Transferase</keyword>
<dbReference type="GO" id="GO:0005886">
    <property type="term" value="C:plasma membrane"/>
    <property type="evidence" value="ECO:0007669"/>
    <property type="project" value="UniProtKB-SubCell"/>
</dbReference>
<comment type="similarity">
    <text evidence="12">In the N-terminal section; belongs to the long-chain O-acyltransferase family.</text>
</comment>
<protein>
    <recommendedName>
        <fullName evidence="20">Diacylglycerol O-acyltransferase</fullName>
    </recommendedName>
</protein>
<dbReference type="InterPro" id="IPR009721">
    <property type="entry name" value="O-acyltransferase_WSD1_C"/>
</dbReference>
<dbReference type="PANTHER" id="PTHR31650:SF74">
    <property type="entry name" value="O-ACYLTRANSFERASE WSD1-LIKE"/>
    <property type="match status" value="1"/>
</dbReference>
<accession>A0AA39DGD0</accession>
<dbReference type="InterPro" id="IPR045034">
    <property type="entry name" value="O-acyltransferase_WSD1-like"/>
</dbReference>
<dbReference type="EMBL" id="JARBHA010000015">
    <property type="protein sequence ID" value="KAJ9681187.1"/>
    <property type="molecule type" value="Genomic_DNA"/>
</dbReference>
<evidence type="ECO:0000313" key="18">
    <source>
        <dbReference type="EMBL" id="KAJ9681187.1"/>
    </source>
</evidence>
<evidence type="ECO:0000256" key="12">
    <source>
        <dbReference type="ARBA" id="ARBA00024360"/>
    </source>
</evidence>
<comment type="pathway">
    <text evidence="3">Glycerolipid metabolism; triacylglycerol biosynthesis.</text>
</comment>
<keyword evidence="19" id="KW-1185">Reference proteome</keyword>
<keyword evidence="9" id="KW-1133">Transmembrane helix</keyword>
<dbReference type="FunFam" id="3.30.559.10:FF:000033">
    <property type="entry name" value="O-acyltransferase (WSD1-like) family protein"/>
    <property type="match status" value="1"/>
</dbReference>
<keyword evidence="10" id="KW-0472">Membrane</keyword>
<organism evidence="18 19">
    <name type="scientific">Vitis rotundifolia</name>
    <name type="common">Muscadine grape</name>
    <dbReference type="NCBI Taxonomy" id="103349"/>
    <lineage>
        <taxon>Eukaryota</taxon>
        <taxon>Viridiplantae</taxon>
        <taxon>Streptophyta</taxon>
        <taxon>Embryophyta</taxon>
        <taxon>Tracheophyta</taxon>
        <taxon>Spermatophyta</taxon>
        <taxon>Magnoliopsida</taxon>
        <taxon>eudicotyledons</taxon>
        <taxon>Gunneridae</taxon>
        <taxon>Pentapetalae</taxon>
        <taxon>rosids</taxon>
        <taxon>Vitales</taxon>
        <taxon>Vitaceae</taxon>
        <taxon>Viteae</taxon>
        <taxon>Vitis</taxon>
    </lineage>
</organism>